<dbReference type="RefSeq" id="WP_089503492.1">
    <property type="nucleotide sequence ID" value="NZ_AEWB02000010.1"/>
</dbReference>
<organism evidence="5 6">
    <name type="scientific">Aggregatibacter aphrophilus ATCC 33389</name>
    <dbReference type="NCBI Taxonomy" id="985008"/>
    <lineage>
        <taxon>Bacteria</taxon>
        <taxon>Pseudomonadati</taxon>
        <taxon>Pseudomonadota</taxon>
        <taxon>Gammaproteobacteria</taxon>
        <taxon>Pasteurellales</taxon>
        <taxon>Pasteurellaceae</taxon>
        <taxon>Aggregatibacter</taxon>
    </lineage>
</organism>
<dbReference type="GeneID" id="49634922"/>
<dbReference type="Gene3D" id="2.70.70.10">
    <property type="entry name" value="Glucose Permease (Domain IIA)"/>
    <property type="match status" value="1"/>
</dbReference>
<dbReference type="Pfam" id="PF01551">
    <property type="entry name" value="Peptidase_M23"/>
    <property type="match status" value="1"/>
</dbReference>
<reference evidence="5 6" key="1">
    <citation type="submission" date="2018-12" db="EMBL/GenBank/DDBJ databases">
        <authorList>
            <consortium name="Pathogen Informatics"/>
        </authorList>
    </citation>
    <scope>NUCLEOTIDE SEQUENCE [LARGE SCALE GENOMIC DNA]</scope>
    <source>
        <strain evidence="5 6">NCTC5906</strain>
    </source>
</reference>
<gene>
    <name evidence="5" type="primary">envC</name>
    <name evidence="5" type="ORF">NCTC5906_00496</name>
</gene>
<dbReference type="InterPro" id="IPR011055">
    <property type="entry name" value="Dup_hybrid_motif"/>
</dbReference>
<keyword evidence="3" id="KW-0732">Signal</keyword>
<feature type="compositionally biased region" description="Polar residues" evidence="2">
    <location>
        <begin position="287"/>
        <end position="304"/>
    </location>
</feature>
<dbReference type="PANTHER" id="PTHR21666">
    <property type="entry name" value="PEPTIDASE-RELATED"/>
    <property type="match status" value="1"/>
</dbReference>
<dbReference type="Gene3D" id="6.10.250.3150">
    <property type="match status" value="1"/>
</dbReference>
<dbReference type="FunFam" id="2.70.70.10:FF:000003">
    <property type="entry name" value="Murein hydrolase activator EnvC"/>
    <property type="match status" value="1"/>
</dbReference>
<evidence type="ECO:0000256" key="1">
    <source>
        <dbReference type="SAM" id="Coils"/>
    </source>
</evidence>
<feature type="compositionally biased region" description="Basic and acidic residues" evidence="2">
    <location>
        <begin position="266"/>
        <end position="285"/>
    </location>
</feature>
<evidence type="ECO:0000313" key="5">
    <source>
        <dbReference type="EMBL" id="VEF41527.1"/>
    </source>
</evidence>
<evidence type="ECO:0000256" key="2">
    <source>
        <dbReference type="SAM" id="MobiDB-lite"/>
    </source>
</evidence>
<dbReference type="GO" id="GO:0004222">
    <property type="term" value="F:metalloendopeptidase activity"/>
    <property type="evidence" value="ECO:0007669"/>
    <property type="project" value="TreeGrafter"/>
</dbReference>
<accession>A0A3S4S2V5</accession>
<feature type="chain" id="PRO_5018701606" evidence="3">
    <location>
        <begin position="51"/>
        <end position="432"/>
    </location>
</feature>
<protein>
    <submittedName>
        <fullName evidence="5">Septal ring factor</fullName>
    </submittedName>
</protein>
<sequence>MWQQSSKIKHGQSLIGGAKSIRTASRFFIPLKKTCSILTALFLFTSFSFAAQGDDLSKIHQQIKQQEQKIAGQKAEQQKLQSTLKNQENQIHNVIGKLRQTESDLKEIRKSISDTDKQIKQLQKQEKEQKAKLAKQLDAAYRSGANASVAQRMLSEKGQNADRMKAYYAHLNQARMKLIEDLQNTQTQLAKQKDVIAEQHKEQQTQLADQKKQQQELQKVQKERQSTLNQLTQSLSRDESKLEALKANENALRQEIQRAEQAARQQEQRERDALAQKKQAEEIKTQKPYQPTAQERQLLSSSSGLGKPAKQYAFPVSGKIVNSFGSIQMGELRWKGIVIAAGSGTSVKAIADGRVILANWLQGYGLMVIVKHGENDLSLYGYNQSVAVKEGQLVKAGQKIGEVGNSGGQSKSGLYFEIRRKGVAVNPVGWLR</sequence>
<dbReference type="InterPro" id="IPR016047">
    <property type="entry name" value="M23ase_b-sheet_dom"/>
</dbReference>
<proteinExistence type="predicted"/>
<dbReference type="NCBIfam" id="NF008644">
    <property type="entry name" value="PRK11637.1"/>
    <property type="match status" value="1"/>
</dbReference>
<feature type="domain" description="M23ase beta-sheet core" evidence="4">
    <location>
        <begin position="334"/>
        <end position="427"/>
    </location>
</feature>
<name>A0A3S4S2V5_AGGAP</name>
<feature type="signal peptide" evidence="3">
    <location>
        <begin position="1"/>
        <end position="50"/>
    </location>
</feature>
<feature type="coiled-coil region" evidence="1">
    <location>
        <begin position="56"/>
        <end position="139"/>
    </location>
</feature>
<dbReference type="EMBL" id="LR134327">
    <property type="protein sequence ID" value="VEF41527.1"/>
    <property type="molecule type" value="Genomic_DNA"/>
</dbReference>
<evidence type="ECO:0000256" key="3">
    <source>
        <dbReference type="SAM" id="SignalP"/>
    </source>
</evidence>
<dbReference type="PANTHER" id="PTHR21666:SF270">
    <property type="entry name" value="MUREIN HYDROLASE ACTIVATOR ENVC"/>
    <property type="match status" value="1"/>
</dbReference>
<dbReference type="Proteomes" id="UP000272690">
    <property type="component" value="Chromosome"/>
</dbReference>
<feature type="region of interest" description="Disordered" evidence="2">
    <location>
        <begin position="258"/>
        <end position="306"/>
    </location>
</feature>
<dbReference type="InterPro" id="IPR050570">
    <property type="entry name" value="Cell_wall_metabolism_enzyme"/>
</dbReference>
<dbReference type="CDD" id="cd12797">
    <property type="entry name" value="M23_peptidase"/>
    <property type="match status" value="1"/>
</dbReference>
<dbReference type="SUPFAM" id="SSF51261">
    <property type="entry name" value="Duplicated hybrid motif"/>
    <property type="match status" value="1"/>
</dbReference>
<evidence type="ECO:0000259" key="4">
    <source>
        <dbReference type="Pfam" id="PF01551"/>
    </source>
</evidence>
<dbReference type="AlphaFoldDB" id="A0A3S4S2V5"/>
<keyword evidence="1" id="KW-0175">Coiled coil</keyword>
<evidence type="ECO:0000313" key="6">
    <source>
        <dbReference type="Proteomes" id="UP000272690"/>
    </source>
</evidence>
<dbReference type="OrthoDB" id="9784703at2"/>